<dbReference type="Proteomes" id="UP000186851">
    <property type="component" value="Chromosome"/>
</dbReference>
<evidence type="ECO:0000256" key="2">
    <source>
        <dbReference type="ARBA" id="ARBA00001946"/>
    </source>
</evidence>
<dbReference type="InterPro" id="IPR024567">
    <property type="entry name" value="RNase_HII/HIII_dom"/>
</dbReference>
<dbReference type="GO" id="GO:0005737">
    <property type="term" value="C:cytoplasm"/>
    <property type="evidence" value="ECO:0007669"/>
    <property type="project" value="UniProtKB-SubCell"/>
</dbReference>
<reference evidence="13" key="1">
    <citation type="journal article" date="2017" name="Nature">
        <title>Asgard archaea illuminate the origin of eukaryotic cellular complexity.</title>
        <authorList>
            <person name="Zaremba-Niedzwiedzka K."/>
            <person name="Caceres E.F."/>
            <person name="Saw J.H."/>
            <person name="Backstrom D."/>
            <person name="Juzokaite L."/>
            <person name="Vancaester E."/>
            <person name="Seitz K.W."/>
            <person name="Anantharaman K."/>
            <person name="Starnawski P."/>
            <person name="Kjeldsen K.U."/>
            <person name="Scott M.B."/>
            <person name="Nunoura T."/>
            <person name="Banfield J.F."/>
            <person name="Schramm A."/>
            <person name="Baker B.J."/>
            <person name="Spang A."/>
            <person name="Ettema T.J.G."/>
        </authorList>
    </citation>
    <scope>NUCLEOTIDE SEQUENCE</scope>
    <source>
        <strain evidence="13">LCB_4</strain>
    </source>
</reference>
<comment type="cofactor">
    <cofactor evidence="10">
        <name>Mn(2+)</name>
        <dbReference type="ChEBI" id="CHEBI:29035"/>
    </cofactor>
    <cofactor evidence="10">
        <name>Mg(2+)</name>
        <dbReference type="ChEBI" id="CHEBI:18420"/>
    </cofactor>
    <text evidence="10">Manganese or magnesium. Binds 1 divalent metal ion per monomer in the absence of substrate. May bind a second metal ion after substrate binding.</text>
</comment>
<dbReference type="PANTHER" id="PTHR10954:SF23">
    <property type="entry name" value="RIBONUCLEASE"/>
    <property type="match status" value="1"/>
</dbReference>
<evidence type="ECO:0000313" key="14">
    <source>
        <dbReference type="Proteomes" id="UP000186851"/>
    </source>
</evidence>
<comment type="catalytic activity">
    <reaction evidence="1 10 11">
        <text>Endonucleolytic cleavage to 5'-phosphomonoester.</text>
        <dbReference type="EC" id="3.1.26.4"/>
    </reaction>
</comment>
<protein>
    <recommendedName>
        <fullName evidence="11">Ribonuclease</fullName>
        <ecNumber evidence="11">3.1.26.4</ecNumber>
    </recommendedName>
</protein>
<evidence type="ECO:0000256" key="9">
    <source>
        <dbReference type="ARBA" id="ARBA00022801"/>
    </source>
</evidence>
<keyword evidence="6 10" id="KW-0540">Nuclease</keyword>
<comment type="function">
    <text evidence="3 11">Endonuclease that specifically degrades the RNA of RNA-DNA hybrids.</text>
</comment>
<comment type="cofactor">
    <cofactor evidence="2">
        <name>Mg(2+)</name>
        <dbReference type="ChEBI" id="CHEBI:18420"/>
    </cofactor>
</comment>
<name>A0AAF0D1M4_ODILC</name>
<evidence type="ECO:0000256" key="7">
    <source>
        <dbReference type="ARBA" id="ARBA00022723"/>
    </source>
</evidence>
<keyword evidence="5" id="KW-0963">Cytoplasm</keyword>
<keyword evidence="7 10" id="KW-0479">Metal-binding</keyword>
<dbReference type="InterPro" id="IPR001352">
    <property type="entry name" value="RNase_HII/HIII"/>
</dbReference>
<feature type="binding site" evidence="10">
    <location>
        <position position="11"/>
    </location>
    <ligand>
        <name>a divalent metal cation</name>
        <dbReference type="ChEBI" id="CHEBI:60240"/>
    </ligand>
</feature>
<dbReference type="InterPro" id="IPR012337">
    <property type="entry name" value="RNaseH-like_sf"/>
</dbReference>
<sequence length="217" mass="25195">MNDGMILGIDEAGRGPVVGPMVICGAIIREDKLSVLAELNPVDSKKLSPRQREWFREKLEKLLDGYKILVVEPREIDAYVVRNRLNHLETVKFLEIIRFFKPSEVYVDAPVLRTERFARILSVKLDYKPRIIAENKAEKYHIVAAASILAKTTRDRLINELEKVYGEFGTGYCHDPKTINFINNWIQKHRSLPDIVRKSWVTSKNWVNKFLQTKLTF</sequence>
<dbReference type="KEGG" id="oyw:OdinLCB4_005460"/>
<evidence type="ECO:0000256" key="5">
    <source>
        <dbReference type="ARBA" id="ARBA00022490"/>
    </source>
</evidence>
<reference evidence="13" key="2">
    <citation type="journal article" date="2022" name="Nat. Microbiol.">
        <title>A closed Candidatus Odinarchaeum chromosome exposes Asgard archaeal viruses.</title>
        <authorList>
            <person name="Tamarit D."/>
            <person name="Caceres E.F."/>
            <person name="Krupovic M."/>
            <person name="Nijland R."/>
            <person name="Eme L."/>
            <person name="Robinson N.P."/>
            <person name="Ettema T.J.G."/>
        </authorList>
    </citation>
    <scope>NUCLEOTIDE SEQUENCE</scope>
    <source>
        <strain evidence="13">LCB_4</strain>
    </source>
</reference>
<comment type="similarity">
    <text evidence="11">Belongs to the RNase HII family.</text>
</comment>
<dbReference type="EMBL" id="CP091871">
    <property type="protein sequence ID" value="WEU39918.1"/>
    <property type="molecule type" value="Genomic_DNA"/>
</dbReference>
<dbReference type="InterPro" id="IPR023160">
    <property type="entry name" value="RNase_HII_hlx-loop-hlx_cap_dom"/>
</dbReference>
<dbReference type="GO" id="GO:0006298">
    <property type="term" value="P:mismatch repair"/>
    <property type="evidence" value="ECO:0007669"/>
    <property type="project" value="TreeGrafter"/>
</dbReference>
<dbReference type="NCBIfam" id="TIGR00729">
    <property type="entry name" value="ribonuclease HII"/>
    <property type="match status" value="1"/>
</dbReference>
<evidence type="ECO:0000256" key="6">
    <source>
        <dbReference type="ARBA" id="ARBA00022722"/>
    </source>
</evidence>
<accession>A0AAF0D1M4</accession>
<dbReference type="PROSITE" id="PS51975">
    <property type="entry name" value="RNASE_H_2"/>
    <property type="match status" value="1"/>
</dbReference>
<dbReference type="SUPFAM" id="SSF53098">
    <property type="entry name" value="Ribonuclease H-like"/>
    <property type="match status" value="1"/>
</dbReference>
<dbReference type="EC" id="3.1.26.4" evidence="11"/>
<evidence type="ECO:0000259" key="12">
    <source>
        <dbReference type="PROSITE" id="PS51975"/>
    </source>
</evidence>
<dbReference type="InterPro" id="IPR036397">
    <property type="entry name" value="RNaseH_sf"/>
</dbReference>
<dbReference type="GO" id="GO:0032299">
    <property type="term" value="C:ribonuclease H2 complex"/>
    <property type="evidence" value="ECO:0007669"/>
    <property type="project" value="TreeGrafter"/>
</dbReference>
<proteinExistence type="inferred from homology"/>
<dbReference type="PANTHER" id="PTHR10954">
    <property type="entry name" value="RIBONUCLEASE H2 SUBUNIT A"/>
    <property type="match status" value="1"/>
</dbReference>
<dbReference type="Gene3D" id="3.30.420.10">
    <property type="entry name" value="Ribonuclease H-like superfamily/Ribonuclease H"/>
    <property type="match status" value="1"/>
</dbReference>
<evidence type="ECO:0000256" key="8">
    <source>
        <dbReference type="ARBA" id="ARBA00022759"/>
    </source>
</evidence>
<evidence type="ECO:0000256" key="3">
    <source>
        <dbReference type="ARBA" id="ARBA00004065"/>
    </source>
</evidence>
<evidence type="ECO:0000256" key="1">
    <source>
        <dbReference type="ARBA" id="ARBA00000077"/>
    </source>
</evidence>
<evidence type="ECO:0000256" key="4">
    <source>
        <dbReference type="ARBA" id="ARBA00004496"/>
    </source>
</evidence>
<gene>
    <name evidence="13" type="primary">rnhB</name>
    <name evidence="13" type="ORF">OdinLCB4_005460</name>
</gene>
<keyword evidence="8 10" id="KW-0255">Endonuclease</keyword>
<dbReference type="CDD" id="cd07180">
    <property type="entry name" value="RNase_HII_archaea_like"/>
    <property type="match status" value="1"/>
</dbReference>
<comment type="subcellular location">
    <subcellularLocation>
        <location evidence="4">Cytoplasm</location>
    </subcellularLocation>
</comment>
<evidence type="ECO:0000256" key="10">
    <source>
        <dbReference type="PROSITE-ProRule" id="PRU01319"/>
    </source>
</evidence>
<evidence type="ECO:0000256" key="11">
    <source>
        <dbReference type="RuleBase" id="RU003515"/>
    </source>
</evidence>
<dbReference type="AlphaFoldDB" id="A0AAF0D1M4"/>
<dbReference type="GO" id="GO:0004523">
    <property type="term" value="F:RNA-DNA hybrid ribonuclease activity"/>
    <property type="evidence" value="ECO:0007669"/>
    <property type="project" value="UniProtKB-UniRule"/>
</dbReference>
<dbReference type="Pfam" id="PF01351">
    <property type="entry name" value="RNase_HII"/>
    <property type="match status" value="1"/>
</dbReference>
<dbReference type="GO" id="GO:0046872">
    <property type="term" value="F:metal ion binding"/>
    <property type="evidence" value="ECO:0007669"/>
    <property type="project" value="UniProtKB-KW"/>
</dbReference>
<evidence type="ECO:0000313" key="13">
    <source>
        <dbReference type="EMBL" id="WEU39918.1"/>
    </source>
</evidence>
<keyword evidence="9 10" id="KW-0378">Hydrolase</keyword>
<organism evidence="13 14">
    <name type="scientific">Odinarchaeota yellowstonii (strain LCB_4)</name>
    <dbReference type="NCBI Taxonomy" id="1841599"/>
    <lineage>
        <taxon>Archaea</taxon>
        <taxon>Promethearchaeati</taxon>
        <taxon>Candidatus Odinarchaeota</taxon>
        <taxon>Candidatus Odinarchaeia</taxon>
        <taxon>Candidatus Odinarchaeales</taxon>
        <taxon>Candidatus Odinarchaeaceae</taxon>
        <taxon>Candidatus Odinarchaeum</taxon>
    </lineage>
</organism>
<dbReference type="Gene3D" id="1.10.10.460">
    <property type="entry name" value="Ribonuclease hii. Domain 2"/>
    <property type="match status" value="1"/>
</dbReference>
<feature type="binding site" evidence="10">
    <location>
        <position position="10"/>
    </location>
    <ligand>
        <name>a divalent metal cation</name>
        <dbReference type="ChEBI" id="CHEBI:60240"/>
    </ligand>
</feature>
<dbReference type="GO" id="GO:0043137">
    <property type="term" value="P:DNA replication, removal of RNA primer"/>
    <property type="evidence" value="ECO:0007669"/>
    <property type="project" value="TreeGrafter"/>
</dbReference>
<feature type="domain" description="RNase H type-2" evidence="12">
    <location>
        <begin position="4"/>
        <end position="212"/>
    </location>
</feature>
<feature type="binding site" evidence="10">
    <location>
        <position position="108"/>
    </location>
    <ligand>
        <name>a divalent metal cation</name>
        <dbReference type="ChEBI" id="CHEBI:60240"/>
    </ligand>
</feature>
<dbReference type="GO" id="GO:0003723">
    <property type="term" value="F:RNA binding"/>
    <property type="evidence" value="ECO:0007669"/>
    <property type="project" value="UniProtKB-UniRule"/>
</dbReference>
<dbReference type="InterPro" id="IPR004649">
    <property type="entry name" value="RNase_H2_suA"/>
</dbReference>